<dbReference type="InterPro" id="IPR015422">
    <property type="entry name" value="PyrdxlP-dep_Trfase_small"/>
</dbReference>
<dbReference type="Gene3D" id="3.90.1150.10">
    <property type="entry name" value="Aspartate Aminotransferase, domain 1"/>
    <property type="match status" value="1"/>
</dbReference>
<dbReference type="FunFam" id="3.40.640.10:FF:000004">
    <property type="entry name" value="Acetylornithine aminotransferase"/>
    <property type="match status" value="1"/>
</dbReference>
<keyword evidence="3 6" id="KW-0808">Transferase</keyword>
<keyword evidence="4 5" id="KW-0663">Pyridoxal phosphate</keyword>
<dbReference type="InterPro" id="IPR015424">
    <property type="entry name" value="PyrdxlP-dep_Trfase"/>
</dbReference>
<protein>
    <submittedName>
        <fullName evidence="6">Aspartate aminotransferase family protein</fullName>
    </submittedName>
</protein>
<dbReference type="PANTHER" id="PTHR11986:SF79">
    <property type="entry name" value="ACETYLORNITHINE AMINOTRANSFERASE, MITOCHONDRIAL"/>
    <property type="match status" value="1"/>
</dbReference>
<dbReference type="GO" id="GO:0030170">
    <property type="term" value="F:pyridoxal phosphate binding"/>
    <property type="evidence" value="ECO:0007669"/>
    <property type="project" value="InterPro"/>
</dbReference>
<dbReference type="CDD" id="cd00610">
    <property type="entry name" value="OAT_like"/>
    <property type="match status" value="1"/>
</dbReference>
<proteinExistence type="inferred from homology"/>
<dbReference type="InterPro" id="IPR005814">
    <property type="entry name" value="Aminotrans_3"/>
</dbReference>
<organism evidence="6 7">
    <name type="scientific">Halarcobacter mediterraneus</name>
    <dbReference type="NCBI Taxonomy" id="2023153"/>
    <lineage>
        <taxon>Bacteria</taxon>
        <taxon>Pseudomonadati</taxon>
        <taxon>Campylobacterota</taxon>
        <taxon>Epsilonproteobacteria</taxon>
        <taxon>Campylobacterales</taxon>
        <taxon>Arcobacteraceae</taxon>
        <taxon>Halarcobacter</taxon>
    </lineage>
</organism>
<evidence type="ECO:0000256" key="2">
    <source>
        <dbReference type="ARBA" id="ARBA00022576"/>
    </source>
</evidence>
<name>A0A4Q1B2B1_9BACT</name>
<comment type="caution">
    <text evidence="6">The sequence shown here is derived from an EMBL/GenBank/DDBJ whole genome shotgun (WGS) entry which is preliminary data.</text>
</comment>
<dbReference type="EMBL" id="NXIE01000001">
    <property type="protein sequence ID" value="RXK14501.1"/>
    <property type="molecule type" value="Genomic_DNA"/>
</dbReference>
<dbReference type="PANTHER" id="PTHR11986">
    <property type="entry name" value="AMINOTRANSFERASE CLASS III"/>
    <property type="match status" value="1"/>
</dbReference>
<dbReference type="PROSITE" id="PS00600">
    <property type="entry name" value="AA_TRANSFER_CLASS_3"/>
    <property type="match status" value="1"/>
</dbReference>
<comment type="similarity">
    <text evidence="5">Belongs to the class-III pyridoxal-phosphate-dependent aminotransferase family.</text>
</comment>
<evidence type="ECO:0000313" key="6">
    <source>
        <dbReference type="EMBL" id="RXK14501.1"/>
    </source>
</evidence>
<dbReference type="GO" id="GO:0042802">
    <property type="term" value="F:identical protein binding"/>
    <property type="evidence" value="ECO:0007669"/>
    <property type="project" value="TreeGrafter"/>
</dbReference>
<evidence type="ECO:0000313" key="7">
    <source>
        <dbReference type="Proteomes" id="UP000289718"/>
    </source>
</evidence>
<accession>A0A4Q1B2B1</accession>
<dbReference type="Pfam" id="PF00202">
    <property type="entry name" value="Aminotran_3"/>
    <property type="match status" value="1"/>
</dbReference>
<keyword evidence="2 6" id="KW-0032">Aminotransferase</keyword>
<dbReference type="InterPro" id="IPR049704">
    <property type="entry name" value="Aminotrans_3_PPA_site"/>
</dbReference>
<reference evidence="6 7" key="1">
    <citation type="submission" date="2017-09" db="EMBL/GenBank/DDBJ databases">
        <title>Genomics of the genus Arcobacter.</title>
        <authorList>
            <person name="Perez-Cataluna A."/>
            <person name="Figueras M.J."/>
            <person name="Salas-Masso N."/>
        </authorList>
    </citation>
    <scope>NUCLEOTIDE SEQUENCE [LARGE SCALE GENOMIC DNA]</scope>
    <source>
        <strain evidence="6 7">F156-34</strain>
    </source>
</reference>
<comment type="cofactor">
    <cofactor evidence="1">
        <name>pyridoxal 5'-phosphate</name>
        <dbReference type="ChEBI" id="CHEBI:597326"/>
    </cofactor>
</comment>
<dbReference type="RefSeq" id="WP_129060641.1">
    <property type="nucleotide sequence ID" value="NZ_NXIE01000001.1"/>
</dbReference>
<dbReference type="NCBIfam" id="NF002325">
    <property type="entry name" value="PRK01278.1"/>
    <property type="match status" value="1"/>
</dbReference>
<dbReference type="InterPro" id="IPR050103">
    <property type="entry name" value="Class-III_PLP-dep_AT"/>
</dbReference>
<dbReference type="Proteomes" id="UP000289718">
    <property type="component" value="Unassembled WGS sequence"/>
</dbReference>
<evidence type="ECO:0000256" key="5">
    <source>
        <dbReference type="RuleBase" id="RU003560"/>
    </source>
</evidence>
<dbReference type="GO" id="GO:0008483">
    <property type="term" value="F:transaminase activity"/>
    <property type="evidence" value="ECO:0007669"/>
    <property type="project" value="UniProtKB-KW"/>
</dbReference>
<gene>
    <name evidence="6" type="ORF">CP965_03360</name>
</gene>
<dbReference type="OrthoDB" id="9801834at2"/>
<evidence type="ECO:0000256" key="3">
    <source>
        <dbReference type="ARBA" id="ARBA00022679"/>
    </source>
</evidence>
<dbReference type="PIRSF" id="PIRSF000521">
    <property type="entry name" value="Transaminase_4ab_Lys_Orn"/>
    <property type="match status" value="1"/>
</dbReference>
<dbReference type="Gene3D" id="3.40.640.10">
    <property type="entry name" value="Type I PLP-dependent aspartate aminotransferase-like (Major domain)"/>
    <property type="match status" value="1"/>
</dbReference>
<sequence>MNKYLLDVYNPFTVEFLYGKGSTLFDKKRKDYIDFTSGIGVNCLGHGNKKLVETISKQAKKFIHLSNIYPIKTQKECAKKVAVLSGYKNMQGFFCNSGAEANEAAIKFIRKYAKNKGIKKHNIITLENSFHGRTLATLNATGQKDKQLGFEPFPNEFIYAKDLEDIKNKINKNSVAVMLELIQGEGGIKAFDKKELQNLNNYLKEKDVLFVVDEIQTGIYRTGEFLASNFFELKPDIITMAKGLAGGLPIGLMMTNKKNIFKKGDHGSTFGGNPLCTKTAVEVLNILEEKYKAKKIQNTIGLFQKELENILKKNKKLFSSKSGIGLMLGLKLKEEKKLQSLLEICLKNQVLVLKSGKDIVRFLPALNISKEEIKLGFKRFQKSLDELK</sequence>
<dbReference type="SUPFAM" id="SSF53383">
    <property type="entry name" value="PLP-dependent transferases"/>
    <property type="match status" value="1"/>
</dbReference>
<dbReference type="AlphaFoldDB" id="A0A4Q1B2B1"/>
<keyword evidence="7" id="KW-1185">Reference proteome</keyword>
<dbReference type="InterPro" id="IPR015421">
    <property type="entry name" value="PyrdxlP-dep_Trfase_major"/>
</dbReference>
<evidence type="ECO:0000256" key="1">
    <source>
        <dbReference type="ARBA" id="ARBA00001933"/>
    </source>
</evidence>
<evidence type="ECO:0000256" key="4">
    <source>
        <dbReference type="ARBA" id="ARBA00022898"/>
    </source>
</evidence>